<dbReference type="PANTHER" id="PTHR15934:SF6">
    <property type="entry name" value="A-KINASE ANCHOR PROTEIN 7 ISOFORM GAMMA"/>
    <property type="match status" value="1"/>
</dbReference>
<dbReference type="GeneID" id="110077552"/>
<dbReference type="Pfam" id="PF10470">
    <property type="entry name" value="AKAP7_RIRII_bdg"/>
    <property type="match status" value="1"/>
</dbReference>
<proteinExistence type="predicted"/>
<evidence type="ECO:0000256" key="1">
    <source>
        <dbReference type="ARBA" id="ARBA00038702"/>
    </source>
</evidence>
<dbReference type="Pfam" id="PF10469">
    <property type="entry name" value="AKAP7_NLS"/>
    <property type="match status" value="1"/>
</dbReference>
<dbReference type="AlphaFoldDB" id="A0A6J0TCZ5"/>
<feature type="compositionally biased region" description="Polar residues" evidence="2">
    <location>
        <begin position="429"/>
        <end position="440"/>
    </location>
</feature>
<evidence type="ECO:0000313" key="6">
    <source>
        <dbReference type="RefSeq" id="XP_020646351.2"/>
    </source>
</evidence>
<dbReference type="InterPro" id="IPR019510">
    <property type="entry name" value="AKAP7-like_phosphoesterase"/>
</dbReference>
<evidence type="ECO:0000259" key="4">
    <source>
        <dbReference type="Pfam" id="PF10470"/>
    </source>
</evidence>
<feature type="compositionally biased region" description="Basic residues" evidence="2">
    <location>
        <begin position="99"/>
        <end position="108"/>
    </location>
</feature>
<dbReference type="InterPro" id="IPR019511">
    <property type="entry name" value="AKAP7_RI-RII-bd_dom"/>
</dbReference>
<dbReference type="GO" id="GO:0034237">
    <property type="term" value="F:protein kinase A regulatory subunit binding"/>
    <property type="evidence" value="ECO:0007669"/>
    <property type="project" value="TreeGrafter"/>
</dbReference>
<dbReference type="GO" id="GO:0005829">
    <property type="term" value="C:cytosol"/>
    <property type="evidence" value="ECO:0007669"/>
    <property type="project" value="TreeGrafter"/>
</dbReference>
<keyword evidence="5" id="KW-1185">Reference proteome</keyword>
<dbReference type="GO" id="GO:0010738">
    <property type="term" value="P:regulation of protein kinase A signaling"/>
    <property type="evidence" value="ECO:0007669"/>
    <property type="project" value="TreeGrafter"/>
</dbReference>
<dbReference type="PANTHER" id="PTHR15934">
    <property type="entry name" value="RNA 2',3'-CYCLIC PHOSPHODIESTERASE"/>
    <property type="match status" value="1"/>
</dbReference>
<feature type="region of interest" description="Disordered" evidence="2">
    <location>
        <begin position="406"/>
        <end position="440"/>
    </location>
</feature>
<feature type="domain" description="A-kinase anchor protein 7-like phosphoesterase" evidence="3">
    <location>
        <begin position="174"/>
        <end position="372"/>
    </location>
</feature>
<gene>
    <name evidence="6" type="primary">AKAP7</name>
</gene>
<protein>
    <submittedName>
        <fullName evidence="6">A-kinase anchoring protein 7 isoform X3</fullName>
    </submittedName>
</protein>
<dbReference type="CTD" id="9465"/>
<dbReference type="GO" id="GO:0005634">
    <property type="term" value="C:nucleus"/>
    <property type="evidence" value="ECO:0007669"/>
    <property type="project" value="UniProtKB-SubCell"/>
</dbReference>
<dbReference type="SUPFAM" id="SSF55144">
    <property type="entry name" value="LigT-like"/>
    <property type="match status" value="1"/>
</dbReference>
<name>A0A6J0TCZ5_9SAUR</name>
<dbReference type="InterPro" id="IPR052641">
    <property type="entry name" value="AKAP7_isoform_gamma"/>
</dbReference>
<evidence type="ECO:0000256" key="2">
    <source>
        <dbReference type="SAM" id="MobiDB-lite"/>
    </source>
</evidence>
<feature type="domain" description="A-kinase anchor protein 7 RI-RII subunit-binding" evidence="4">
    <location>
        <begin position="378"/>
        <end position="436"/>
    </location>
</feature>
<feature type="region of interest" description="Disordered" evidence="2">
    <location>
        <begin position="144"/>
        <end position="176"/>
    </location>
</feature>
<reference evidence="6" key="2">
    <citation type="submission" date="2025-08" db="UniProtKB">
        <authorList>
            <consortium name="RefSeq"/>
        </authorList>
    </citation>
    <scope>IDENTIFICATION</scope>
</reference>
<comment type="subunit">
    <text evidence="1">Binds cAMP-dependent protein kinase (PKA). Interacts with PRKCA; only the cytoplasmic form is capable of interacting with PRKCA.</text>
</comment>
<dbReference type="Proteomes" id="UP001652642">
    <property type="component" value="Chromosome 1"/>
</dbReference>
<dbReference type="RefSeq" id="XP_020646351.2">
    <property type="nucleotide sequence ID" value="XM_020790692.2"/>
</dbReference>
<evidence type="ECO:0000313" key="5">
    <source>
        <dbReference type="Proteomes" id="UP001652642"/>
    </source>
</evidence>
<organism evidence="5 6">
    <name type="scientific">Pogona vitticeps</name>
    <name type="common">central bearded dragon</name>
    <dbReference type="NCBI Taxonomy" id="103695"/>
    <lineage>
        <taxon>Eukaryota</taxon>
        <taxon>Metazoa</taxon>
        <taxon>Chordata</taxon>
        <taxon>Craniata</taxon>
        <taxon>Vertebrata</taxon>
        <taxon>Euteleostomi</taxon>
        <taxon>Lepidosauria</taxon>
        <taxon>Squamata</taxon>
        <taxon>Bifurcata</taxon>
        <taxon>Unidentata</taxon>
        <taxon>Episquamata</taxon>
        <taxon>Toxicofera</taxon>
        <taxon>Iguania</taxon>
        <taxon>Acrodonta</taxon>
        <taxon>Agamidae</taxon>
        <taxon>Amphibolurinae</taxon>
        <taxon>Pogona</taxon>
    </lineage>
</organism>
<reference evidence="5" key="1">
    <citation type="submission" date="2025-05" db="UniProtKB">
        <authorList>
            <consortium name="RefSeq"/>
        </authorList>
    </citation>
    <scope>NUCLEOTIDE SEQUENCE [LARGE SCALE GENOMIC DNA]</scope>
</reference>
<feature type="region of interest" description="Disordered" evidence="2">
    <location>
        <begin position="52"/>
        <end position="113"/>
    </location>
</feature>
<accession>A0A6J0TCZ5</accession>
<sequence length="440" mass="49582">MVPRLRLAFRTLPFGRLPSGAVGFRAPRKPWFLRAPLVVGAALRCVRSLMAGRGPSPSRAECQSLGTGTEAGEETGEEPPFPPTNQFLQQTDEKQMEARKKKQRKRQRKESDSLYGSTDYLLMEMPFAEADIEAEFSTANTGKVNIKKKRKRTDGKESEEDSRSKKKKKSQDRPNYFISVPITNPKIMDGVQSLQDTIIRGDNRLSKAMVHNGSLHVTLLVMHLPSEAVIDDAVDGFLESKDLIEELLQGTPMNLSFQGTDHFRNQVGFVKLAKSNHATTLLKIAEIVKKILQQKGIFIGDDKGFKPHLTFMKLSKSPKLRKQGVKKIDPTWFESFKNHYFGDESLKRLDLCSMLKKKQPNGYYHCESSITIGEKRGAEPDDAELLNLSKKLVENAVLKAVQQYLEETQNKNKQNDRGSPMKTEEEAIGNSQGNENDSRK</sequence>
<dbReference type="InterPro" id="IPR009097">
    <property type="entry name" value="Cyclic_Pdiesterase"/>
</dbReference>
<evidence type="ECO:0000259" key="3">
    <source>
        <dbReference type="Pfam" id="PF10469"/>
    </source>
</evidence>
<dbReference type="Gene3D" id="3.90.1140.10">
    <property type="entry name" value="Cyclic phosphodiesterase"/>
    <property type="match status" value="1"/>
</dbReference>